<protein>
    <submittedName>
        <fullName evidence="4">Uncharacterized protein</fullName>
    </submittedName>
</protein>
<dbReference type="OrthoDB" id="514248at2759"/>
<dbReference type="PANTHER" id="PTHR13393:SF0">
    <property type="entry name" value="RNA N6-ADENOSINE-METHYLTRANSFERASE METTL16"/>
    <property type="match status" value="1"/>
</dbReference>
<name>A0A7R8WGP8_9CRUS</name>
<accession>A0A7R8WGP8</accession>
<organism evidence="4">
    <name type="scientific">Cyprideis torosa</name>
    <dbReference type="NCBI Taxonomy" id="163714"/>
    <lineage>
        <taxon>Eukaryota</taxon>
        <taxon>Metazoa</taxon>
        <taxon>Ecdysozoa</taxon>
        <taxon>Arthropoda</taxon>
        <taxon>Crustacea</taxon>
        <taxon>Oligostraca</taxon>
        <taxon>Ostracoda</taxon>
        <taxon>Podocopa</taxon>
        <taxon>Podocopida</taxon>
        <taxon>Cytherocopina</taxon>
        <taxon>Cytheroidea</taxon>
        <taxon>Cytherideidae</taxon>
        <taxon>Cyprideis</taxon>
    </lineage>
</organism>
<dbReference type="EMBL" id="OB661536">
    <property type="protein sequence ID" value="CAD7228432.1"/>
    <property type="molecule type" value="Genomic_DNA"/>
</dbReference>
<evidence type="ECO:0000256" key="2">
    <source>
        <dbReference type="ARBA" id="ARBA00022679"/>
    </source>
</evidence>
<evidence type="ECO:0000256" key="1">
    <source>
        <dbReference type="ARBA" id="ARBA00022603"/>
    </source>
</evidence>
<dbReference type="GO" id="GO:0005634">
    <property type="term" value="C:nucleus"/>
    <property type="evidence" value="ECO:0007669"/>
    <property type="project" value="TreeGrafter"/>
</dbReference>
<keyword evidence="1" id="KW-0489">Methyltransferase</keyword>
<reference evidence="4" key="1">
    <citation type="submission" date="2020-11" db="EMBL/GenBank/DDBJ databases">
        <authorList>
            <person name="Tran Van P."/>
        </authorList>
    </citation>
    <scope>NUCLEOTIDE SEQUENCE</scope>
</reference>
<dbReference type="InterPro" id="IPR029063">
    <property type="entry name" value="SAM-dependent_MTases_sf"/>
</dbReference>
<dbReference type="Pfam" id="PF05971">
    <property type="entry name" value="Methyltransf_10"/>
    <property type="match status" value="1"/>
</dbReference>
<feature type="compositionally biased region" description="Basic and acidic residues" evidence="3">
    <location>
        <begin position="229"/>
        <end position="245"/>
    </location>
</feature>
<feature type="region of interest" description="Disordered" evidence="3">
    <location>
        <begin position="186"/>
        <end position="259"/>
    </location>
</feature>
<dbReference type="Gene3D" id="3.40.50.150">
    <property type="entry name" value="Vaccinia Virus protein VP39"/>
    <property type="match status" value="1"/>
</dbReference>
<keyword evidence="2" id="KW-0808">Transferase</keyword>
<evidence type="ECO:0000313" key="4">
    <source>
        <dbReference type="EMBL" id="CAD7228432.1"/>
    </source>
</evidence>
<dbReference type="PANTHER" id="PTHR13393">
    <property type="entry name" value="SAM-DEPENDENT METHYLTRANSFERASE"/>
    <property type="match status" value="1"/>
</dbReference>
<dbReference type="GO" id="GO:0008168">
    <property type="term" value="F:methyltransferase activity"/>
    <property type="evidence" value="ECO:0007669"/>
    <property type="project" value="UniProtKB-KW"/>
</dbReference>
<gene>
    <name evidence="4" type="ORF">CTOB1V02_LOCUS6315</name>
</gene>
<dbReference type="AlphaFoldDB" id="A0A7R8WGP8"/>
<evidence type="ECO:0000256" key="3">
    <source>
        <dbReference type="SAM" id="MobiDB-lite"/>
    </source>
</evidence>
<dbReference type="SUPFAM" id="SSF53335">
    <property type="entry name" value="S-adenosyl-L-methionine-dependent methyltransferases"/>
    <property type="match status" value="1"/>
</dbReference>
<dbReference type="CDD" id="cd02440">
    <property type="entry name" value="AdoMet_MTases"/>
    <property type="match status" value="1"/>
</dbReference>
<dbReference type="InterPro" id="IPR010286">
    <property type="entry name" value="METTL16/RlmF"/>
</dbReference>
<proteinExistence type="predicted"/>
<sequence length="259" mass="28425">MSLNRYMHPSNPYKRPPDFQHLAKQYPEFSGALKTDLNGKVSVDFKDPGALRLLTETLLKEDFDLTAKIPADRLVPALPLRMNYICWLEDLLKLINRCDGAHGIDVGAGAIAIYSLLAAKRNKWRMLATDTSTEAANHAKATVETNGLQDYISVLPTDPSSPMFPSAPPDGQNAWDFSLCNPPFFDSRPPSRATDDGEGGSVGSPSSARSRPGRPPPPHAPTGKSVCVHRAEERKEVTMLKRERFTANNDDAPGHCTDM</sequence>
<dbReference type="GO" id="GO:0070475">
    <property type="term" value="P:rRNA base methylation"/>
    <property type="evidence" value="ECO:0007669"/>
    <property type="project" value="TreeGrafter"/>
</dbReference>